<evidence type="ECO:0000313" key="2">
    <source>
        <dbReference type="Proteomes" id="UP000071778"/>
    </source>
</evidence>
<accession>A0A127PML2</accession>
<dbReference type="Proteomes" id="UP000071778">
    <property type="component" value="Chromosome"/>
</dbReference>
<gene>
    <name evidence="1" type="ORF">CAter282_1145</name>
</gene>
<organism evidence="1 2">
    <name type="scientific">Collimonas arenae</name>
    <dbReference type="NCBI Taxonomy" id="279058"/>
    <lineage>
        <taxon>Bacteria</taxon>
        <taxon>Pseudomonadati</taxon>
        <taxon>Pseudomonadota</taxon>
        <taxon>Betaproteobacteria</taxon>
        <taxon>Burkholderiales</taxon>
        <taxon>Oxalobacteraceae</taxon>
        <taxon>Collimonas</taxon>
    </lineage>
</organism>
<protein>
    <submittedName>
        <fullName evidence="1">Uncharacterized protein</fullName>
    </submittedName>
</protein>
<name>A0A127PML2_9BURK</name>
<proteinExistence type="predicted"/>
<reference evidence="1 2" key="1">
    <citation type="submission" date="2015-11" db="EMBL/GenBank/DDBJ databases">
        <title>Exploring the genomic traits of fungus-feeding bacterial genus Collimonas.</title>
        <authorList>
            <person name="Song C."/>
            <person name="Schmidt R."/>
            <person name="de Jager V."/>
            <person name="Krzyzanowska D."/>
            <person name="Jongedijk E."/>
            <person name="Cankar K."/>
            <person name="Beekwilder J."/>
            <person name="van Veen A."/>
            <person name="de Boer W."/>
            <person name="van Veen J.A."/>
            <person name="Garbeva P."/>
        </authorList>
    </citation>
    <scope>NUCLEOTIDE SEQUENCE [LARGE SCALE GENOMIC DNA]</scope>
    <source>
        <strain evidence="1 2">Ter282</strain>
    </source>
</reference>
<keyword evidence="2" id="KW-1185">Reference proteome</keyword>
<dbReference type="PATRIC" id="fig|279058.17.peg.1234"/>
<dbReference type="EMBL" id="CP013235">
    <property type="protein sequence ID" value="AMP08937.1"/>
    <property type="molecule type" value="Genomic_DNA"/>
</dbReference>
<dbReference type="AlphaFoldDB" id="A0A127PML2"/>
<sequence length="47" mass="5305">MLSASNPREEVDRQWFACLEIAEFVILPGEMPQLQDEAAANSTHIVF</sequence>
<evidence type="ECO:0000313" key="1">
    <source>
        <dbReference type="EMBL" id="AMP08937.1"/>
    </source>
</evidence>